<keyword evidence="8 13" id="KW-0805">Transcription regulation</keyword>
<evidence type="ECO:0000256" key="4">
    <source>
        <dbReference type="ARBA" id="ARBA00022705"/>
    </source>
</evidence>
<evidence type="ECO:0000256" key="1">
    <source>
        <dbReference type="ARBA" id="ARBA00007484"/>
    </source>
</evidence>
<keyword evidence="9 13" id="KW-0238">DNA-binding</keyword>
<evidence type="ECO:0000256" key="2">
    <source>
        <dbReference type="ARBA" id="ARBA00011738"/>
    </source>
</evidence>
<dbReference type="GO" id="GO:0006508">
    <property type="term" value="P:proteolysis"/>
    <property type="evidence" value="ECO:0007669"/>
    <property type="project" value="InterPro"/>
</dbReference>
<dbReference type="InterPro" id="IPR006199">
    <property type="entry name" value="LexA_DNA-bd_dom"/>
</dbReference>
<dbReference type="RefSeq" id="WP_164212371.1">
    <property type="nucleotide sequence ID" value="NZ_JAAGSC010000044.1"/>
</dbReference>
<evidence type="ECO:0000259" key="15">
    <source>
        <dbReference type="Pfam" id="PF00717"/>
    </source>
</evidence>
<evidence type="ECO:0000256" key="7">
    <source>
        <dbReference type="ARBA" id="ARBA00022813"/>
    </source>
</evidence>
<dbReference type="AlphaFoldDB" id="A0A845VAS2"/>
<organism evidence="17 18">
    <name type="scientific">Wenzhouxiangella limi</name>
    <dbReference type="NCBI Taxonomy" id="2707351"/>
    <lineage>
        <taxon>Bacteria</taxon>
        <taxon>Pseudomonadati</taxon>
        <taxon>Pseudomonadota</taxon>
        <taxon>Gammaproteobacteria</taxon>
        <taxon>Chromatiales</taxon>
        <taxon>Wenzhouxiangellaceae</taxon>
        <taxon>Wenzhouxiangella</taxon>
    </lineage>
</organism>
<dbReference type="InterPro" id="IPR036286">
    <property type="entry name" value="LexA/Signal_pep-like_sf"/>
</dbReference>
<evidence type="ECO:0000259" key="16">
    <source>
        <dbReference type="Pfam" id="PF01726"/>
    </source>
</evidence>
<dbReference type="CDD" id="cd06529">
    <property type="entry name" value="S24_LexA-like"/>
    <property type="match status" value="1"/>
</dbReference>
<feature type="active site" description="For autocatalytic cleavage activity" evidence="13">
    <location>
        <position position="122"/>
    </location>
</feature>
<keyword evidence="4 13" id="KW-0235">DNA replication</keyword>
<keyword evidence="3 13" id="KW-0678">Repressor</keyword>
<dbReference type="FunFam" id="2.10.109.10:FF:000001">
    <property type="entry name" value="LexA repressor"/>
    <property type="match status" value="1"/>
</dbReference>
<dbReference type="PRINTS" id="PR00726">
    <property type="entry name" value="LEXASERPTASE"/>
</dbReference>
<evidence type="ECO:0000313" key="18">
    <source>
        <dbReference type="Proteomes" id="UP000484885"/>
    </source>
</evidence>
<dbReference type="InterPro" id="IPR006200">
    <property type="entry name" value="LexA"/>
</dbReference>
<keyword evidence="11 13" id="KW-0234">DNA repair</keyword>
<evidence type="ECO:0000256" key="3">
    <source>
        <dbReference type="ARBA" id="ARBA00022491"/>
    </source>
</evidence>
<feature type="domain" description="Peptidase S24/S26A/S26B/S26C" evidence="15">
    <location>
        <begin position="80"/>
        <end position="192"/>
    </location>
</feature>
<dbReference type="Proteomes" id="UP000484885">
    <property type="component" value="Unassembled WGS sequence"/>
</dbReference>
<comment type="similarity">
    <text evidence="1 13 14">Belongs to the peptidase S24 family.</text>
</comment>
<protein>
    <recommendedName>
        <fullName evidence="13">LexA repressor</fullName>
        <ecNumber evidence="13">3.4.21.88</ecNumber>
    </recommendedName>
</protein>
<dbReference type="PANTHER" id="PTHR33516:SF2">
    <property type="entry name" value="LEXA REPRESSOR-RELATED"/>
    <property type="match status" value="1"/>
</dbReference>
<dbReference type="Pfam" id="PF01726">
    <property type="entry name" value="LexA_DNA_bind"/>
    <property type="match status" value="1"/>
</dbReference>
<dbReference type="Gene3D" id="2.10.109.10">
    <property type="entry name" value="Umud Fragment, subunit A"/>
    <property type="match status" value="1"/>
</dbReference>
<comment type="subunit">
    <text evidence="2 13">Homodimer.</text>
</comment>
<feature type="site" description="Cleavage; by autolysis" evidence="13">
    <location>
        <begin position="87"/>
        <end position="88"/>
    </location>
</feature>
<keyword evidence="5 13" id="KW-0227">DNA damage</keyword>
<proteinExistence type="inferred from homology"/>
<dbReference type="InterPro" id="IPR036390">
    <property type="entry name" value="WH_DNA-bd_sf"/>
</dbReference>
<reference evidence="17 18" key="1">
    <citation type="submission" date="2020-02" db="EMBL/GenBank/DDBJ databases">
        <authorList>
            <person name="Zhang X.-Y."/>
        </authorList>
    </citation>
    <scope>NUCLEOTIDE SEQUENCE [LARGE SCALE GENOMIC DNA]</scope>
    <source>
        <strain evidence="17 18">C33</strain>
    </source>
</reference>
<dbReference type="FunFam" id="1.10.10.10:FF:000009">
    <property type="entry name" value="LexA repressor"/>
    <property type="match status" value="1"/>
</dbReference>
<evidence type="ECO:0000256" key="9">
    <source>
        <dbReference type="ARBA" id="ARBA00023125"/>
    </source>
</evidence>
<dbReference type="PANTHER" id="PTHR33516">
    <property type="entry name" value="LEXA REPRESSOR"/>
    <property type="match status" value="1"/>
</dbReference>
<evidence type="ECO:0000256" key="5">
    <source>
        <dbReference type="ARBA" id="ARBA00022763"/>
    </source>
</evidence>
<keyword evidence="18" id="KW-1185">Reference proteome</keyword>
<sequence length="203" mass="22169">MNLTARQREILEFIEQQLRERGLPPTRADIVAHFGFASPNAAQCHLQALARHGAIELRPNQARGIVPAGADSRASALSLPVIGRVAAGTPVLAVENHDDEIRLDGSAFRPAPDYALRVEGDSMIEAGIFDRDLLLVHRSPEARSGQIVVARLGDEVTVKRLRRRGRGTWLDPANQRLEPIRVTAADDFAIEGLGVGVIRTRLD</sequence>
<accession>A0A845VAS2</accession>
<comment type="catalytic activity">
    <reaction evidence="13">
        <text>Hydrolysis of Ala-|-Gly bond in repressor LexA.</text>
        <dbReference type="EC" id="3.4.21.88"/>
    </reaction>
</comment>
<comment type="caution">
    <text evidence="17">The sequence shown here is derived from an EMBL/GenBank/DDBJ whole genome shotgun (WGS) entry which is preliminary data.</text>
</comment>
<name>A0A845VAS2_9GAMM</name>
<dbReference type="GO" id="GO:0045892">
    <property type="term" value="P:negative regulation of DNA-templated transcription"/>
    <property type="evidence" value="ECO:0007669"/>
    <property type="project" value="UniProtKB-UniRule"/>
</dbReference>
<dbReference type="Pfam" id="PF00717">
    <property type="entry name" value="Peptidase_S24"/>
    <property type="match status" value="1"/>
</dbReference>
<dbReference type="HAMAP" id="MF_00015">
    <property type="entry name" value="LexA"/>
    <property type="match status" value="1"/>
</dbReference>
<evidence type="ECO:0000256" key="8">
    <source>
        <dbReference type="ARBA" id="ARBA00023015"/>
    </source>
</evidence>
<dbReference type="SUPFAM" id="SSF46785">
    <property type="entry name" value="Winged helix' DNA-binding domain"/>
    <property type="match status" value="1"/>
</dbReference>
<keyword evidence="7 13" id="KW-0068">Autocatalytic cleavage</keyword>
<dbReference type="InterPro" id="IPR006197">
    <property type="entry name" value="Peptidase_S24_LexA"/>
</dbReference>
<dbReference type="InterPro" id="IPR050077">
    <property type="entry name" value="LexA_repressor"/>
</dbReference>
<keyword evidence="10 13" id="KW-0804">Transcription</keyword>
<dbReference type="EMBL" id="JAAGSC010000044">
    <property type="protein sequence ID" value="NDY96995.1"/>
    <property type="molecule type" value="Genomic_DNA"/>
</dbReference>
<evidence type="ECO:0000256" key="14">
    <source>
        <dbReference type="RuleBase" id="RU003991"/>
    </source>
</evidence>
<dbReference type="SUPFAM" id="SSF51306">
    <property type="entry name" value="LexA/Signal peptidase"/>
    <property type="match status" value="1"/>
</dbReference>
<keyword evidence="12 13" id="KW-0742">SOS response</keyword>
<dbReference type="GO" id="GO:0006281">
    <property type="term" value="P:DNA repair"/>
    <property type="evidence" value="ECO:0007669"/>
    <property type="project" value="UniProtKB-UniRule"/>
</dbReference>
<dbReference type="EC" id="3.4.21.88" evidence="13"/>
<dbReference type="GO" id="GO:0006260">
    <property type="term" value="P:DNA replication"/>
    <property type="evidence" value="ECO:0007669"/>
    <property type="project" value="UniProtKB-UniRule"/>
</dbReference>
<gene>
    <name evidence="13 17" type="primary">lexA</name>
    <name evidence="17" type="ORF">G3I74_14790</name>
</gene>
<evidence type="ECO:0000256" key="12">
    <source>
        <dbReference type="ARBA" id="ARBA00023236"/>
    </source>
</evidence>
<dbReference type="GO" id="GO:0009432">
    <property type="term" value="P:SOS response"/>
    <property type="evidence" value="ECO:0007669"/>
    <property type="project" value="UniProtKB-UniRule"/>
</dbReference>
<evidence type="ECO:0000256" key="11">
    <source>
        <dbReference type="ARBA" id="ARBA00023204"/>
    </source>
</evidence>
<dbReference type="InterPro" id="IPR015927">
    <property type="entry name" value="Peptidase_S24_S26A/B/C"/>
</dbReference>
<dbReference type="NCBIfam" id="TIGR00498">
    <property type="entry name" value="lexA"/>
    <property type="match status" value="1"/>
</dbReference>
<evidence type="ECO:0000313" key="17">
    <source>
        <dbReference type="EMBL" id="NDY96995.1"/>
    </source>
</evidence>
<dbReference type="Gene3D" id="1.10.10.10">
    <property type="entry name" value="Winged helix-like DNA-binding domain superfamily/Winged helix DNA-binding domain"/>
    <property type="match status" value="1"/>
</dbReference>
<evidence type="ECO:0000256" key="13">
    <source>
        <dbReference type="HAMAP-Rule" id="MF_00015"/>
    </source>
</evidence>
<dbReference type="GO" id="GO:0003677">
    <property type="term" value="F:DNA binding"/>
    <property type="evidence" value="ECO:0007669"/>
    <property type="project" value="UniProtKB-UniRule"/>
</dbReference>
<comment type="function">
    <text evidence="13">Represses a number of genes involved in the response to DNA damage (SOS response), including recA and lexA. In the presence of single-stranded DNA, RecA interacts with LexA causing an autocatalytic cleavage which disrupts the DNA-binding part of LexA, leading to derepression of the SOS regulon and eventually DNA repair.</text>
</comment>
<dbReference type="InterPro" id="IPR039418">
    <property type="entry name" value="LexA-like"/>
</dbReference>
<feature type="DNA-binding region" description="H-T-H motif" evidence="13">
    <location>
        <begin position="27"/>
        <end position="47"/>
    </location>
</feature>
<feature type="active site" description="For autocatalytic cleavage activity" evidence="13">
    <location>
        <position position="159"/>
    </location>
</feature>
<evidence type="ECO:0000256" key="6">
    <source>
        <dbReference type="ARBA" id="ARBA00022801"/>
    </source>
</evidence>
<feature type="domain" description="LexA repressor DNA-binding" evidence="16">
    <location>
        <begin position="2"/>
        <end position="64"/>
    </location>
</feature>
<dbReference type="InterPro" id="IPR036388">
    <property type="entry name" value="WH-like_DNA-bd_sf"/>
</dbReference>
<dbReference type="GO" id="GO:0004252">
    <property type="term" value="F:serine-type endopeptidase activity"/>
    <property type="evidence" value="ECO:0007669"/>
    <property type="project" value="UniProtKB-UniRule"/>
</dbReference>
<keyword evidence="6 13" id="KW-0378">Hydrolase</keyword>
<evidence type="ECO:0000256" key="10">
    <source>
        <dbReference type="ARBA" id="ARBA00023163"/>
    </source>
</evidence>